<dbReference type="GO" id="GO:0043190">
    <property type="term" value="C:ATP-binding cassette (ABC) transporter complex"/>
    <property type="evidence" value="ECO:0007669"/>
    <property type="project" value="InterPro"/>
</dbReference>
<evidence type="ECO:0000256" key="1">
    <source>
        <dbReference type="ARBA" id="ARBA00005695"/>
    </source>
</evidence>
<dbReference type="Pfam" id="PF00496">
    <property type="entry name" value="SBP_bac_5"/>
    <property type="match status" value="1"/>
</dbReference>
<dbReference type="PROSITE" id="PS51257">
    <property type="entry name" value="PROKAR_LIPOPROTEIN"/>
    <property type="match status" value="1"/>
</dbReference>
<evidence type="ECO:0000256" key="2">
    <source>
        <dbReference type="ARBA" id="ARBA00022448"/>
    </source>
</evidence>
<evidence type="ECO:0000313" key="7">
    <source>
        <dbReference type="Proteomes" id="UP000198948"/>
    </source>
</evidence>
<dbReference type="InterPro" id="IPR039424">
    <property type="entry name" value="SBP_5"/>
</dbReference>
<dbReference type="InterPro" id="IPR000914">
    <property type="entry name" value="SBP_5_dom"/>
</dbReference>
<dbReference type="EMBL" id="FOHA01000003">
    <property type="protein sequence ID" value="SER70066.1"/>
    <property type="molecule type" value="Genomic_DNA"/>
</dbReference>
<keyword evidence="7" id="KW-1185">Reference proteome</keyword>
<organism evidence="6 7">
    <name type="scientific">Isobaculum melis</name>
    <dbReference type="NCBI Taxonomy" id="142588"/>
    <lineage>
        <taxon>Bacteria</taxon>
        <taxon>Bacillati</taxon>
        <taxon>Bacillota</taxon>
        <taxon>Bacilli</taxon>
        <taxon>Lactobacillales</taxon>
        <taxon>Carnobacteriaceae</taxon>
        <taxon>Isobaculum</taxon>
    </lineage>
</organism>
<dbReference type="GO" id="GO:1904680">
    <property type="term" value="F:peptide transmembrane transporter activity"/>
    <property type="evidence" value="ECO:0007669"/>
    <property type="project" value="TreeGrafter"/>
</dbReference>
<dbReference type="SUPFAM" id="SSF53850">
    <property type="entry name" value="Periplasmic binding protein-like II"/>
    <property type="match status" value="1"/>
</dbReference>
<dbReference type="Gene3D" id="3.10.105.10">
    <property type="entry name" value="Dipeptide-binding Protein, Domain 3"/>
    <property type="match status" value="1"/>
</dbReference>
<dbReference type="PANTHER" id="PTHR30290:SF9">
    <property type="entry name" value="OLIGOPEPTIDE-BINDING PROTEIN APPA"/>
    <property type="match status" value="1"/>
</dbReference>
<dbReference type="Gene3D" id="3.40.190.10">
    <property type="entry name" value="Periplasmic binding protein-like II"/>
    <property type="match status" value="1"/>
</dbReference>
<dbReference type="STRING" id="142588.SAMN04488559_103176"/>
<dbReference type="AlphaFoldDB" id="A0A1H9RBE0"/>
<dbReference type="NCBIfam" id="NF045467">
    <property type="entry name" value="Opp4A"/>
    <property type="match status" value="1"/>
</dbReference>
<dbReference type="GO" id="GO:0042597">
    <property type="term" value="C:periplasmic space"/>
    <property type="evidence" value="ECO:0007669"/>
    <property type="project" value="UniProtKB-ARBA"/>
</dbReference>
<evidence type="ECO:0000313" key="6">
    <source>
        <dbReference type="EMBL" id="SER70066.1"/>
    </source>
</evidence>
<keyword evidence="2" id="KW-0813">Transport</keyword>
<feature type="signal peptide" evidence="4">
    <location>
        <begin position="1"/>
        <end position="22"/>
    </location>
</feature>
<feature type="domain" description="Solute-binding protein family 5" evidence="5">
    <location>
        <begin position="120"/>
        <end position="512"/>
    </location>
</feature>
<keyword evidence="3 4" id="KW-0732">Signal</keyword>
<protein>
    <submittedName>
        <fullName evidence="6">Peptide/nickel transport system substrate-binding protein</fullName>
    </submittedName>
</protein>
<evidence type="ECO:0000256" key="3">
    <source>
        <dbReference type="ARBA" id="ARBA00022729"/>
    </source>
</evidence>
<reference evidence="6 7" key="1">
    <citation type="submission" date="2016-10" db="EMBL/GenBank/DDBJ databases">
        <authorList>
            <person name="de Groot N.N."/>
        </authorList>
    </citation>
    <scope>NUCLEOTIDE SEQUENCE [LARGE SCALE GENOMIC DNA]</scope>
    <source>
        <strain evidence="6 7">DSM 13760</strain>
    </source>
</reference>
<dbReference type="PIRSF" id="PIRSF002741">
    <property type="entry name" value="MppA"/>
    <property type="match status" value="1"/>
</dbReference>
<dbReference type="CDD" id="cd08510">
    <property type="entry name" value="PBP2_Lactococcal_OppA_like"/>
    <property type="match status" value="1"/>
</dbReference>
<dbReference type="InterPro" id="IPR050034">
    <property type="entry name" value="Opp4A"/>
</dbReference>
<evidence type="ECO:0000259" key="5">
    <source>
        <dbReference type="Pfam" id="PF00496"/>
    </source>
</evidence>
<proteinExistence type="inferred from homology"/>
<feature type="chain" id="PRO_5011698026" evidence="4">
    <location>
        <begin position="23"/>
        <end position="598"/>
    </location>
</feature>
<sequence>MNMKKKGTSLLVSLATVSLVLAACGGGNKSGGNDASKDNGKENVDKSLFPIETSNDKDAIKGGTLNVALVSDSAFKGIFSQEFNDDAYDSKIFQFNVEPLYTYDDNFAITNDGPTEVKFDEKAKTATITIKDGVKWSDGEALKAEDIAYTYEVVGHKDYDGVRYDETFKNIVGMEAYHEGTAKTISGITIKDDQTVVIEYQEVSPAMLNAGGGIWSGVLPKHNLKDVPVKEMAASDQIRKNPVTLGPFKVSNIVAGESVEFVPNEHYYKGKPKLDKVVLKRIPSDSIVASLKAGEYDVALSMPTDIYKSYEDLENTTILGREELSYTYIGFKLGTLDKEKGEVVTDPKAKMADVKLRQAMAYAVNNDEVGEAFYSGLRQNATTLIPPAFAGYHDKDLKGYTQDIDKANELLDEAGYKDVNGDGIREDKDGKPFEINFASMSGGEVAEPLAQYYIQCWEEVGLKVVLSTGRLIEFNSFYDKVKADDKDIDIFQAAWSVGTDPTPTGLYGRDSEFNFSRFATKDLDKLLKDITSEKSFDEEYRVKAFTAWQEYMAEELPVIPTLYRYETLPVSNRVKNLDWHYGATQWQNVELTAETTEK</sequence>
<dbReference type="PANTHER" id="PTHR30290">
    <property type="entry name" value="PERIPLASMIC BINDING COMPONENT OF ABC TRANSPORTER"/>
    <property type="match status" value="1"/>
</dbReference>
<dbReference type="GO" id="GO:0015833">
    <property type="term" value="P:peptide transport"/>
    <property type="evidence" value="ECO:0007669"/>
    <property type="project" value="TreeGrafter"/>
</dbReference>
<name>A0A1H9RBE0_9LACT</name>
<gene>
    <name evidence="6" type="ORF">SAMN04488559_103176</name>
</gene>
<dbReference type="Proteomes" id="UP000198948">
    <property type="component" value="Unassembled WGS sequence"/>
</dbReference>
<accession>A0A1H9RBE0</accession>
<dbReference type="InterPro" id="IPR030678">
    <property type="entry name" value="Peptide/Ni-bd"/>
</dbReference>
<comment type="similarity">
    <text evidence="1">Belongs to the bacterial solute-binding protein 5 family.</text>
</comment>
<evidence type="ECO:0000256" key="4">
    <source>
        <dbReference type="SAM" id="SignalP"/>
    </source>
</evidence>